<evidence type="ECO:0000313" key="9">
    <source>
        <dbReference type="Proteomes" id="UP001054902"/>
    </source>
</evidence>
<keyword evidence="2 6" id="KW-0812">Transmembrane</keyword>
<feature type="transmembrane region" description="Helical" evidence="6">
    <location>
        <begin position="289"/>
        <end position="309"/>
    </location>
</feature>
<gene>
    <name evidence="8" type="ORF">CTEN210_12722</name>
</gene>
<evidence type="ECO:0000256" key="4">
    <source>
        <dbReference type="ARBA" id="ARBA00023136"/>
    </source>
</evidence>
<dbReference type="PROSITE" id="PS50262">
    <property type="entry name" value="G_PROTEIN_RECEP_F1_2"/>
    <property type="match status" value="1"/>
</dbReference>
<name>A0AAD3D1R4_9STRA</name>
<evidence type="ECO:0000259" key="7">
    <source>
        <dbReference type="PROSITE" id="PS50262"/>
    </source>
</evidence>
<evidence type="ECO:0000256" key="1">
    <source>
        <dbReference type="ARBA" id="ARBA00004141"/>
    </source>
</evidence>
<proteinExistence type="predicted"/>
<feature type="compositionally biased region" description="Polar residues" evidence="5">
    <location>
        <begin position="474"/>
        <end position="484"/>
    </location>
</feature>
<feature type="transmembrane region" description="Helical" evidence="6">
    <location>
        <begin position="36"/>
        <end position="58"/>
    </location>
</feature>
<organism evidence="8 9">
    <name type="scientific">Chaetoceros tenuissimus</name>
    <dbReference type="NCBI Taxonomy" id="426638"/>
    <lineage>
        <taxon>Eukaryota</taxon>
        <taxon>Sar</taxon>
        <taxon>Stramenopiles</taxon>
        <taxon>Ochrophyta</taxon>
        <taxon>Bacillariophyta</taxon>
        <taxon>Coscinodiscophyceae</taxon>
        <taxon>Chaetocerotophycidae</taxon>
        <taxon>Chaetocerotales</taxon>
        <taxon>Chaetocerotaceae</taxon>
        <taxon>Chaetoceros</taxon>
    </lineage>
</organism>
<comment type="subcellular location">
    <subcellularLocation>
        <location evidence="1">Membrane</location>
        <topology evidence="1">Multi-pass membrane protein</topology>
    </subcellularLocation>
</comment>
<sequence length="519" mass="58811">MPSHFDEMERETVWTGVNSYLVDGNDISSFNFTPTAVLIATISGSLSCVSSLVIISIITRSKTQSPYHRIILFYSIFDFMFSLAIALTTIPMPKTVKDENMIYEFGGPSYGNELTCTMQGFIILLCLGFLMFSASLLYIYFCCSIVFKMPKETFALKVERPFVICCLVVLVTYSLITLLRYGDMFNPSPLAPWCSWDSYPHGCKDDDDSELNCIRGKGKDQNVLILMMMPLLLGSFLTLLVTMTLILRSYSKNMKSLHKDREESHLHNEEEEALHFSIAKEAATNSKKITLQAMAYITSFLLTWIPLLLRFGIKDSDVVEILRLVFQPCQGFFHVVIFLWDKVDLVRINSPNLDLSTLQILKMVVLRPSEIEDDRPISNLFDVIQTPSNELKNSISNLFDGMLTRRPKTELKNSSDFGFRIYTDIKIPQVNIPATQEYDTFERSSQEQGESIDSLFLSTKLSLASIPEDGDFPSGNNDNCTSLENIEEDEIYQEKDEESSKPTADVNSNTLKTGVESIF</sequence>
<reference evidence="8 9" key="1">
    <citation type="journal article" date="2021" name="Sci. Rep.">
        <title>The genome of the diatom Chaetoceros tenuissimus carries an ancient integrated fragment of an extant virus.</title>
        <authorList>
            <person name="Hongo Y."/>
            <person name="Kimura K."/>
            <person name="Takaki Y."/>
            <person name="Yoshida Y."/>
            <person name="Baba S."/>
            <person name="Kobayashi G."/>
            <person name="Nagasaki K."/>
            <person name="Hano T."/>
            <person name="Tomaru Y."/>
        </authorList>
    </citation>
    <scope>NUCLEOTIDE SEQUENCE [LARGE SCALE GENOMIC DNA]</scope>
    <source>
        <strain evidence="8 9">NIES-3715</strain>
    </source>
</reference>
<dbReference type="InterPro" id="IPR017452">
    <property type="entry name" value="GPCR_Rhodpsn_7TM"/>
</dbReference>
<dbReference type="SUPFAM" id="SSF81321">
    <property type="entry name" value="Family A G protein-coupled receptor-like"/>
    <property type="match status" value="1"/>
</dbReference>
<keyword evidence="9" id="KW-1185">Reference proteome</keyword>
<dbReference type="PANTHER" id="PTHR23112:SF47">
    <property type="entry name" value="G-PROTEIN COUPLED RECEPTOR 157"/>
    <property type="match status" value="1"/>
</dbReference>
<feature type="region of interest" description="Disordered" evidence="5">
    <location>
        <begin position="467"/>
        <end position="519"/>
    </location>
</feature>
<evidence type="ECO:0000256" key="6">
    <source>
        <dbReference type="SAM" id="Phobius"/>
    </source>
</evidence>
<evidence type="ECO:0000256" key="2">
    <source>
        <dbReference type="ARBA" id="ARBA00022692"/>
    </source>
</evidence>
<dbReference type="PANTHER" id="PTHR23112">
    <property type="entry name" value="G PROTEIN-COUPLED RECEPTOR 157-RELATED"/>
    <property type="match status" value="1"/>
</dbReference>
<keyword evidence="4 6" id="KW-0472">Membrane</keyword>
<accession>A0AAD3D1R4</accession>
<feature type="transmembrane region" description="Helical" evidence="6">
    <location>
        <begin position="224"/>
        <end position="247"/>
    </location>
</feature>
<dbReference type="Proteomes" id="UP001054902">
    <property type="component" value="Unassembled WGS sequence"/>
</dbReference>
<feature type="transmembrane region" description="Helical" evidence="6">
    <location>
        <begin position="70"/>
        <end position="90"/>
    </location>
</feature>
<evidence type="ECO:0000256" key="5">
    <source>
        <dbReference type="SAM" id="MobiDB-lite"/>
    </source>
</evidence>
<protein>
    <recommendedName>
        <fullName evidence="7">G-protein coupled receptors family 1 profile domain-containing protein</fullName>
    </recommendedName>
</protein>
<feature type="compositionally biased region" description="Polar residues" evidence="5">
    <location>
        <begin position="501"/>
        <end position="512"/>
    </location>
</feature>
<dbReference type="Gene3D" id="1.20.1070.10">
    <property type="entry name" value="Rhodopsin 7-helix transmembrane proteins"/>
    <property type="match status" value="1"/>
</dbReference>
<feature type="transmembrane region" description="Helical" evidence="6">
    <location>
        <begin position="121"/>
        <end position="141"/>
    </location>
</feature>
<dbReference type="EMBL" id="BLLK01000051">
    <property type="protein sequence ID" value="GFH56246.1"/>
    <property type="molecule type" value="Genomic_DNA"/>
</dbReference>
<comment type="caution">
    <text evidence="8">The sequence shown here is derived from an EMBL/GenBank/DDBJ whole genome shotgun (WGS) entry which is preliminary data.</text>
</comment>
<dbReference type="AlphaFoldDB" id="A0AAD3D1R4"/>
<feature type="transmembrane region" description="Helical" evidence="6">
    <location>
        <begin position="162"/>
        <end position="182"/>
    </location>
</feature>
<dbReference type="GO" id="GO:0004930">
    <property type="term" value="F:G protein-coupled receptor activity"/>
    <property type="evidence" value="ECO:0007669"/>
    <property type="project" value="TreeGrafter"/>
</dbReference>
<keyword evidence="3 6" id="KW-1133">Transmembrane helix</keyword>
<evidence type="ECO:0000313" key="8">
    <source>
        <dbReference type="EMBL" id="GFH56246.1"/>
    </source>
</evidence>
<dbReference type="GO" id="GO:0005886">
    <property type="term" value="C:plasma membrane"/>
    <property type="evidence" value="ECO:0007669"/>
    <property type="project" value="TreeGrafter"/>
</dbReference>
<evidence type="ECO:0000256" key="3">
    <source>
        <dbReference type="ARBA" id="ARBA00022989"/>
    </source>
</evidence>
<feature type="domain" description="G-protein coupled receptors family 1 profile" evidence="7">
    <location>
        <begin position="49"/>
        <end position="309"/>
    </location>
</feature>
<dbReference type="GO" id="GO:0007189">
    <property type="term" value="P:adenylate cyclase-activating G protein-coupled receptor signaling pathway"/>
    <property type="evidence" value="ECO:0007669"/>
    <property type="project" value="TreeGrafter"/>
</dbReference>